<accession>A0A0K8P3Z2</accession>
<keyword evidence="2" id="KW-1185">Reference proteome</keyword>
<sequence length="165" mass="18573">MSHSQTLKPLPRAPIELVLPYPLSANRYWRAITIPGRTMMAPTKEAIAFKAQVALQARVAGIREPIAVRSVVEIAIYPQRPQDWAKRARRDPATWDDDVRCIDADNANKVLLDALRGVAIVDDSRRYVRKLVTEQMEPDGEARTVVRITPLVLETPQAELLVREG</sequence>
<dbReference type="SUPFAM" id="SSF103084">
    <property type="entry name" value="Holliday junction resolvase RusA"/>
    <property type="match status" value="1"/>
</dbReference>
<dbReference type="InterPro" id="IPR008822">
    <property type="entry name" value="Endonuclease_RusA-like"/>
</dbReference>
<dbReference type="Pfam" id="PF05866">
    <property type="entry name" value="RusA"/>
    <property type="match status" value="1"/>
</dbReference>
<dbReference type="AlphaFoldDB" id="A0A0K8P3Z2"/>
<comment type="caution">
    <text evidence="1">The sequence shown here is derived from an EMBL/GenBank/DDBJ whole genome shotgun (WGS) entry which is preliminary data.</text>
</comment>
<dbReference type="Proteomes" id="UP000037660">
    <property type="component" value="Unassembled WGS sequence"/>
</dbReference>
<dbReference type="EMBL" id="BBYR01000045">
    <property type="protein sequence ID" value="GAP37368.1"/>
    <property type="molecule type" value="Genomic_DNA"/>
</dbReference>
<protein>
    <submittedName>
        <fullName evidence="1">Uncharacterized protein</fullName>
    </submittedName>
</protein>
<dbReference type="OrthoDB" id="73971at2"/>
<evidence type="ECO:0000313" key="2">
    <source>
        <dbReference type="Proteomes" id="UP000037660"/>
    </source>
</evidence>
<gene>
    <name evidence="1" type="ORF">ISF6_3223</name>
</gene>
<reference evidence="2" key="1">
    <citation type="submission" date="2015-07" db="EMBL/GenBank/DDBJ databases">
        <title>Discovery of a poly(ethylene terephthalate assimilation.</title>
        <authorList>
            <person name="Yoshida S."/>
            <person name="Hiraga K."/>
            <person name="Takehana T."/>
            <person name="Taniguchi I."/>
            <person name="Yamaji H."/>
            <person name="Maeda Y."/>
            <person name="Toyohara K."/>
            <person name="Miyamoto K."/>
            <person name="Kimura Y."/>
            <person name="Oda K."/>
        </authorList>
    </citation>
    <scope>NUCLEOTIDE SEQUENCE [LARGE SCALE GENOMIC DNA]</scope>
    <source>
        <strain evidence="2">NBRC 110686 / TISTR 2288 / 201-F6</strain>
    </source>
</reference>
<dbReference type="GO" id="GO:0006281">
    <property type="term" value="P:DNA repair"/>
    <property type="evidence" value="ECO:0007669"/>
    <property type="project" value="InterPro"/>
</dbReference>
<dbReference type="InterPro" id="IPR036614">
    <property type="entry name" value="RusA-like_sf"/>
</dbReference>
<dbReference type="RefSeq" id="WP_054021301.1">
    <property type="nucleotide sequence ID" value="NZ_BBYR01000045.1"/>
</dbReference>
<dbReference type="STRING" id="1547922.ISF6_3223"/>
<proteinExistence type="predicted"/>
<reference evidence="1 2" key="2">
    <citation type="journal article" date="2016" name="Science">
        <title>A bacterium that degrades and assimilates poly(ethylene terephthalate).</title>
        <authorList>
            <person name="Yoshida S."/>
            <person name="Hiraga K."/>
            <person name="Takehana T."/>
            <person name="Taniguchi I."/>
            <person name="Yamaji H."/>
            <person name="Maeda Y."/>
            <person name="Toyohara K."/>
            <person name="Miyamoto K."/>
            <person name="Kimura Y."/>
            <person name="Oda K."/>
        </authorList>
    </citation>
    <scope>NUCLEOTIDE SEQUENCE [LARGE SCALE GENOMIC DNA]</scope>
    <source>
        <strain evidence="2">NBRC 110686 / TISTR 2288 / 201-F6</strain>
    </source>
</reference>
<dbReference type="Gene3D" id="3.30.1330.70">
    <property type="entry name" value="Holliday junction resolvase RusA"/>
    <property type="match status" value="1"/>
</dbReference>
<evidence type="ECO:0000313" key="1">
    <source>
        <dbReference type="EMBL" id="GAP37368.1"/>
    </source>
</evidence>
<dbReference type="GO" id="GO:0000287">
    <property type="term" value="F:magnesium ion binding"/>
    <property type="evidence" value="ECO:0007669"/>
    <property type="project" value="InterPro"/>
</dbReference>
<organism evidence="1 2">
    <name type="scientific">Piscinibacter sakaiensis</name>
    <name type="common">Ideonella sakaiensis</name>
    <dbReference type="NCBI Taxonomy" id="1547922"/>
    <lineage>
        <taxon>Bacteria</taxon>
        <taxon>Pseudomonadati</taxon>
        <taxon>Pseudomonadota</taxon>
        <taxon>Betaproteobacteria</taxon>
        <taxon>Burkholderiales</taxon>
        <taxon>Sphaerotilaceae</taxon>
        <taxon>Piscinibacter</taxon>
    </lineage>
</organism>
<dbReference type="GO" id="GO:0006310">
    <property type="term" value="P:DNA recombination"/>
    <property type="evidence" value="ECO:0007669"/>
    <property type="project" value="InterPro"/>
</dbReference>
<name>A0A0K8P3Z2_PISS1</name>